<dbReference type="InterPro" id="IPR011738">
    <property type="entry name" value="Phage_CHP"/>
</dbReference>
<dbReference type="AlphaFoldDB" id="A0A255YG66"/>
<evidence type="ECO:0000313" key="2">
    <source>
        <dbReference type="Proteomes" id="UP000216991"/>
    </source>
</evidence>
<dbReference type="Gene3D" id="1.10.3230.30">
    <property type="entry name" value="Phage gp6-like head-tail connector protein"/>
    <property type="match status" value="1"/>
</dbReference>
<comment type="caution">
    <text evidence="1">The sequence shown here is derived from an EMBL/GenBank/DDBJ whole genome shotgun (WGS) entry which is preliminary data.</text>
</comment>
<proteinExistence type="predicted"/>
<organism evidence="1 2">
    <name type="scientific">Sandarakinorhabdus cyanobacteriorum</name>
    <dbReference type="NCBI Taxonomy" id="1981098"/>
    <lineage>
        <taxon>Bacteria</taxon>
        <taxon>Pseudomonadati</taxon>
        <taxon>Pseudomonadota</taxon>
        <taxon>Alphaproteobacteria</taxon>
        <taxon>Sphingomonadales</taxon>
        <taxon>Sphingosinicellaceae</taxon>
        <taxon>Sandarakinorhabdus</taxon>
    </lineage>
</organism>
<dbReference type="EMBL" id="NOXT01000113">
    <property type="protein sequence ID" value="OYQ27674.1"/>
    <property type="molecule type" value="Genomic_DNA"/>
</dbReference>
<dbReference type="Proteomes" id="UP000216991">
    <property type="component" value="Unassembled WGS sequence"/>
</dbReference>
<reference evidence="1 2" key="1">
    <citation type="submission" date="2017-07" db="EMBL/GenBank/DDBJ databases">
        <title>Sandarakinorhabdus cyanobacteriorum sp. nov., a novel bacterium isolated from cyanobacterial aggregates in a eutrophic lake.</title>
        <authorList>
            <person name="Cai H."/>
        </authorList>
    </citation>
    <scope>NUCLEOTIDE SEQUENCE [LARGE SCALE GENOMIC DNA]</scope>
    <source>
        <strain evidence="1 2">TH057</strain>
    </source>
</reference>
<evidence type="ECO:0008006" key="3">
    <source>
        <dbReference type="Google" id="ProtNLM"/>
    </source>
</evidence>
<accession>A0A255YG66</accession>
<dbReference type="NCBIfam" id="TIGR02215">
    <property type="entry name" value="phage_chp_gp8"/>
    <property type="match status" value="1"/>
</dbReference>
<sequence>MAAISLDAGPMVVGLAECKAALRLERDDEDGLIAGHIRTAMALCEAFTGQWLIEREGEQRLAGDLAWQRLAVAPVVQVSGVFAGPAALSDGWEAEVTADGSGWVRLTRLPQGAVAARFRAGLAPDWNGVPEPLRAGIVRLVSHFYSHRDAADAGPPPAAVAALWRPWRRMALA</sequence>
<dbReference type="OrthoDB" id="8478788at2"/>
<keyword evidence="2" id="KW-1185">Reference proteome</keyword>
<dbReference type="RefSeq" id="WP_094473987.1">
    <property type="nucleotide sequence ID" value="NZ_NOXT01000113.1"/>
</dbReference>
<gene>
    <name evidence="1" type="ORF">CHU93_10440</name>
</gene>
<dbReference type="CDD" id="cd08054">
    <property type="entry name" value="gp6"/>
    <property type="match status" value="1"/>
</dbReference>
<name>A0A255YG66_9SPHN</name>
<evidence type="ECO:0000313" key="1">
    <source>
        <dbReference type="EMBL" id="OYQ27674.1"/>
    </source>
</evidence>
<protein>
    <recommendedName>
        <fullName evidence="3">Phage gp6-like head-tail connector protein</fullName>
    </recommendedName>
</protein>